<dbReference type="Proteomes" id="UP001491088">
    <property type="component" value="Chromosome"/>
</dbReference>
<feature type="coiled-coil region" evidence="1">
    <location>
        <begin position="40"/>
        <end position="123"/>
    </location>
</feature>
<keyword evidence="2" id="KW-1133">Transmembrane helix</keyword>
<keyword evidence="2" id="KW-0812">Transmembrane</keyword>
<name>A0ABZ2TUH3_9FLAO</name>
<feature type="transmembrane region" description="Helical" evidence="2">
    <location>
        <begin position="20"/>
        <end position="38"/>
    </location>
</feature>
<organism evidence="3 4">
    <name type="scientific">Polaribacter marinaquae</name>
    <dbReference type="NCBI Taxonomy" id="1642819"/>
    <lineage>
        <taxon>Bacteria</taxon>
        <taxon>Pseudomonadati</taxon>
        <taxon>Bacteroidota</taxon>
        <taxon>Flavobacteriia</taxon>
        <taxon>Flavobacteriales</taxon>
        <taxon>Flavobacteriaceae</taxon>
    </lineage>
</organism>
<evidence type="ECO:0000256" key="1">
    <source>
        <dbReference type="SAM" id="Coils"/>
    </source>
</evidence>
<evidence type="ECO:0000313" key="4">
    <source>
        <dbReference type="Proteomes" id="UP001491088"/>
    </source>
</evidence>
<accession>A0ABZ2TUH3</accession>
<sequence>MKKLYDKFLNELEYLMDNAPFFLIILALLILRNLYNYIIKRYYKSENTELENLNNKLQEEKNLNQQKLKSYEHLEKESLTNKNELLKVKQELTETKKIYFESLNKKEQEIAKHKETNTHQKRTYERYVNFKTVEANNTRLGAHFIKNVISQIYDDIEQTEKSYKTFLGISFSVKNTKRKIPPIKALKNIFKLLDYNVTALHKENTSLKEELEHIHMFLDLIKYLKPNTNIQFNNTLKREQNNTIKIKPTLFFPFVENALKHGNLNNKHSFISIILKENEHKQLSYCLVNSAEQRLNYTTEVTTPTSFGLNALQQLLNAYYPKSKLEHKALPNNQYLSELTLSLH</sequence>
<evidence type="ECO:0008006" key="5">
    <source>
        <dbReference type="Google" id="ProtNLM"/>
    </source>
</evidence>
<protein>
    <recommendedName>
        <fullName evidence="5">Histidine kinase</fullName>
    </recommendedName>
</protein>
<evidence type="ECO:0000256" key="2">
    <source>
        <dbReference type="SAM" id="Phobius"/>
    </source>
</evidence>
<keyword evidence="2" id="KW-0472">Membrane</keyword>
<keyword evidence="4" id="KW-1185">Reference proteome</keyword>
<keyword evidence="1" id="KW-0175">Coiled coil</keyword>
<evidence type="ECO:0000313" key="3">
    <source>
        <dbReference type="EMBL" id="WYW55352.1"/>
    </source>
</evidence>
<dbReference type="RefSeq" id="WP_149025875.1">
    <property type="nucleotide sequence ID" value="NZ_CP150496.1"/>
</dbReference>
<reference evidence="3 4" key="1">
    <citation type="submission" date="2024-03" db="EMBL/GenBank/DDBJ databases">
        <authorList>
            <person name="Cao K."/>
        </authorList>
    </citation>
    <scope>NUCLEOTIDE SEQUENCE [LARGE SCALE GENOMIC DNA]</scope>
    <source>
        <strain evidence="3 4">MCCC 1K00696</strain>
    </source>
</reference>
<gene>
    <name evidence="3" type="ORF">WG950_12545</name>
</gene>
<proteinExistence type="predicted"/>
<dbReference type="EMBL" id="CP150496">
    <property type="protein sequence ID" value="WYW55352.1"/>
    <property type="molecule type" value="Genomic_DNA"/>
</dbReference>